<reference evidence="1 2" key="1">
    <citation type="journal article" date="2015" name="Environ. Microbiol.">
        <title>Genome analyses suggest the presence of polyploidy and recent human-driven expansions in eight global populations of the honeybee pathogen Nosema ceranae.</title>
        <authorList>
            <person name="Pelin A."/>
            <person name="Selman M."/>
            <person name="Aris-Brosou S."/>
            <person name="Farinelli L."/>
            <person name="Corradi N."/>
        </authorList>
    </citation>
    <scope>NUCLEOTIDE SEQUENCE [LARGE SCALE GENOMIC DNA]</scope>
    <source>
        <strain evidence="1 2">PA08 1199</strain>
    </source>
</reference>
<evidence type="ECO:0000313" key="1">
    <source>
        <dbReference type="EMBL" id="KKO74146.1"/>
    </source>
</evidence>
<dbReference type="EMBL" id="JPQZ01000110">
    <property type="protein sequence ID" value="KKO74146.1"/>
    <property type="molecule type" value="Genomic_DNA"/>
</dbReference>
<protein>
    <submittedName>
        <fullName evidence="1">Ribonuclease-like protein</fullName>
    </submittedName>
</protein>
<dbReference type="SUPFAM" id="SSF101744">
    <property type="entry name" value="Rof/RNase P subunit-like"/>
    <property type="match status" value="1"/>
</dbReference>
<dbReference type="GeneID" id="36318629"/>
<dbReference type="VEuPathDB" id="MicrosporidiaDB:AAJ76_1100003652"/>
<comment type="caution">
    <text evidence="1">The sequence shown here is derived from an EMBL/GenBank/DDBJ whole genome shotgun (WGS) entry which is preliminary data.</text>
</comment>
<dbReference type="OrthoDB" id="124041at2759"/>
<dbReference type="VEuPathDB" id="MicrosporidiaDB:G9O61_00g020320"/>
<organism evidence="1 2">
    <name type="scientific">Vairimorpha ceranae</name>
    <dbReference type="NCBI Taxonomy" id="40302"/>
    <lineage>
        <taxon>Eukaryota</taxon>
        <taxon>Fungi</taxon>
        <taxon>Fungi incertae sedis</taxon>
        <taxon>Microsporidia</taxon>
        <taxon>Nosematidae</taxon>
        <taxon>Vairimorpha</taxon>
    </lineage>
</organism>
<accession>A0A0F9W8X3</accession>
<dbReference type="Proteomes" id="UP000034350">
    <property type="component" value="Unassembled WGS sequence"/>
</dbReference>
<dbReference type="InterPro" id="IPR023534">
    <property type="entry name" value="Rof/RNase_P-like"/>
</dbReference>
<dbReference type="RefSeq" id="XP_024329888.1">
    <property type="nucleotide sequence ID" value="XM_024473732.1"/>
</dbReference>
<dbReference type="OMA" id="CNTEING"/>
<dbReference type="AlphaFoldDB" id="A0A0F9W8X3"/>
<sequence>MSNIINYYQSICNTEINGSFSLSKRTREKSEKLNIKIKRTKGLTYDLLLDANKLFNEYFSSFKCDPKFLLNIIYKMELTGALIYVHNVPCIIAEERKNSIIVVYRDNSVKTHIKRGLIFYLEKDNVKYGIIGKNLNLNRFLKK</sequence>
<name>A0A0F9W8X3_9MICR</name>
<evidence type="ECO:0000313" key="2">
    <source>
        <dbReference type="Proteomes" id="UP000034350"/>
    </source>
</evidence>
<proteinExistence type="predicted"/>
<keyword evidence="2" id="KW-1185">Reference proteome</keyword>
<gene>
    <name evidence="1" type="ORF">AAJ76_1100003652</name>
</gene>
<dbReference type="VEuPathDB" id="MicrosporidiaDB:NCER_101811"/>